<comment type="caution">
    <text evidence="2">The sequence shown here is derived from an EMBL/GenBank/DDBJ whole genome shotgun (WGS) entry which is preliminary data.</text>
</comment>
<keyword evidence="3" id="KW-1185">Reference proteome</keyword>
<name>A0A1M2VF66_TRAPU</name>
<reference evidence="2 3" key="1">
    <citation type="submission" date="2016-10" db="EMBL/GenBank/DDBJ databases">
        <title>Genome sequence of the basidiomycete white-rot fungus Trametes pubescens.</title>
        <authorList>
            <person name="Makela M.R."/>
            <person name="Granchi Z."/>
            <person name="Peng M."/>
            <person name="De Vries R.P."/>
            <person name="Grigoriev I."/>
            <person name="Riley R."/>
            <person name="Hilden K."/>
        </authorList>
    </citation>
    <scope>NUCLEOTIDE SEQUENCE [LARGE SCALE GENOMIC DNA]</scope>
    <source>
        <strain evidence="2 3">FBCC735</strain>
    </source>
</reference>
<evidence type="ECO:0000313" key="2">
    <source>
        <dbReference type="EMBL" id="OJT06235.1"/>
    </source>
</evidence>
<evidence type="ECO:0000256" key="1">
    <source>
        <dbReference type="ARBA" id="ARBA00022679"/>
    </source>
</evidence>
<sequence>MSQHTHTPAHAHTHAHGDVTGFNREYFDEHAHKVEEEHPEARQVGLNSVNAMRAAYPTPFDAQRTEVLDFACGTGLVSQALRPHVKQILGVDISPASVEIYNKQAADNGFSDMHAVCAELKGEPHELDGAQFDLITCCAAYHHFPSIDATTRVLSSLLKPGGTLLVVDLAAVGANTELVPPTHQHVVPHTHGLTEDAMRVAFEGAGLTGFEMGEAHRTMTARFGETHWFLARGVKPVQNL</sequence>
<dbReference type="PANTHER" id="PTHR43861">
    <property type="entry name" value="TRANS-ACONITATE 2-METHYLTRANSFERASE-RELATED"/>
    <property type="match status" value="1"/>
</dbReference>
<keyword evidence="1" id="KW-0808">Transferase</keyword>
<evidence type="ECO:0008006" key="4">
    <source>
        <dbReference type="Google" id="ProtNLM"/>
    </source>
</evidence>
<dbReference type="CDD" id="cd02440">
    <property type="entry name" value="AdoMet_MTases"/>
    <property type="match status" value="1"/>
</dbReference>
<dbReference type="OrthoDB" id="3647at2759"/>
<proteinExistence type="predicted"/>
<protein>
    <recommendedName>
        <fullName evidence="4">S-adenosyl-L-methionine-dependent methyltransferase</fullName>
    </recommendedName>
</protein>
<dbReference type="Proteomes" id="UP000184267">
    <property type="component" value="Unassembled WGS sequence"/>
</dbReference>
<dbReference type="AlphaFoldDB" id="A0A1M2VF66"/>
<dbReference type="GO" id="GO:0016740">
    <property type="term" value="F:transferase activity"/>
    <property type="evidence" value="ECO:0007669"/>
    <property type="project" value="UniProtKB-KW"/>
</dbReference>
<organism evidence="2 3">
    <name type="scientific">Trametes pubescens</name>
    <name type="common">White-rot fungus</name>
    <dbReference type="NCBI Taxonomy" id="154538"/>
    <lineage>
        <taxon>Eukaryota</taxon>
        <taxon>Fungi</taxon>
        <taxon>Dikarya</taxon>
        <taxon>Basidiomycota</taxon>
        <taxon>Agaricomycotina</taxon>
        <taxon>Agaricomycetes</taxon>
        <taxon>Polyporales</taxon>
        <taxon>Polyporaceae</taxon>
        <taxon>Trametes</taxon>
    </lineage>
</organism>
<dbReference type="STRING" id="154538.A0A1M2VF66"/>
<dbReference type="OMA" id="HHFDKPD"/>
<dbReference type="Gene3D" id="3.40.50.150">
    <property type="entry name" value="Vaccinia Virus protein VP39"/>
    <property type="match status" value="1"/>
</dbReference>
<evidence type="ECO:0000313" key="3">
    <source>
        <dbReference type="Proteomes" id="UP000184267"/>
    </source>
</evidence>
<dbReference type="EMBL" id="MNAD01001337">
    <property type="protein sequence ID" value="OJT06235.1"/>
    <property type="molecule type" value="Genomic_DNA"/>
</dbReference>
<dbReference type="Pfam" id="PF13489">
    <property type="entry name" value="Methyltransf_23"/>
    <property type="match status" value="1"/>
</dbReference>
<gene>
    <name evidence="2" type="ORF">TRAPUB_2916</name>
</gene>
<dbReference type="InterPro" id="IPR029063">
    <property type="entry name" value="SAM-dependent_MTases_sf"/>
</dbReference>
<dbReference type="PANTHER" id="PTHR43861:SF3">
    <property type="entry name" value="PUTATIVE (AFU_ORTHOLOGUE AFUA_2G14390)-RELATED"/>
    <property type="match status" value="1"/>
</dbReference>
<dbReference type="SUPFAM" id="SSF53335">
    <property type="entry name" value="S-adenosyl-L-methionine-dependent methyltransferases"/>
    <property type="match status" value="1"/>
</dbReference>
<accession>A0A1M2VF66</accession>